<protein>
    <submittedName>
        <fullName evidence="2">Uncharacterized protein</fullName>
    </submittedName>
</protein>
<dbReference type="AlphaFoldDB" id="D8QIY6"/>
<feature type="compositionally biased region" description="Low complexity" evidence="1">
    <location>
        <begin position="257"/>
        <end position="269"/>
    </location>
</feature>
<dbReference type="Gene3D" id="2.80.10.50">
    <property type="match status" value="1"/>
</dbReference>
<accession>D8QIY6</accession>
<evidence type="ECO:0000313" key="3">
    <source>
        <dbReference type="Proteomes" id="UP000007431"/>
    </source>
</evidence>
<organism evidence="3">
    <name type="scientific">Schizophyllum commune (strain H4-8 / FGSC 9210)</name>
    <name type="common">Split gill fungus</name>
    <dbReference type="NCBI Taxonomy" id="578458"/>
    <lineage>
        <taxon>Eukaryota</taxon>
        <taxon>Fungi</taxon>
        <taxon>Dikarya</taxon>
        <taxon>Basidiomycota</taxon>
        <taxon>Agaricomycotina</taxon>
        <taxon>Agaricomycetes</taxon>
        <taxon>Agaricomycetidae</taxon>
        <taxon>Agaricales</taxon>
        <taxon>Schizophyllaceae</taxon>
        <taxon>Schizophyllum</taxon>
    </lineage>
</organism>
<dbReference type="VEuPathDB" id="FungiDB:SCHCODRAFT_02519382"/>
<evidence type="ECO:0000313" key="2">
    <source>
        <dbReference type="EMBL" id="EFI92312.1"/>
    </source>
</evidence>
<reference evidence="2 3" key="1">
    <citation type="journal article" date="2010" name="Nat. Biotechnol.">
        <title>Genome sequence of the model mushroom Schizophyllum commune.</title>
        <authorList>
            <person name="Ohm R.A."/>
            <person name="de Jong J.F."/>
            <person name="Lugones L.G."/>
            <person name="Aerts A."/>
            <person name="Kothe E."/>
            <person name="Stajich J.E."/>
            <person name="de Vries R.P."/>
            <person name="Record E."/>
            <person name="Levasseur A."/>
            <person name="Baker S.E."/>
            <person name="Bartholomew K.A."/>
            <person name="Coutinho P.M."/>
            <person name="Erdmann S."/>
            <person name="Fowler T.J."/>
            <person name="Gathman A.C."/>
            <person name="Lombard V."/>
            <person name="Henrissat B."/>
            <person name="Knabe N."/>
            <person name="Kuees U."/>
            <person name="Lilly W.W."/>
            <person name="Lindquist E."/>
            <person name="Lucas S."/>
            <person name="Magnuson J.K."/>
            <person name="Piumi F."/>
            <person name="Raudaskoski M."/>
            <person name="Salamov A."/>
            <person name="Schmutz J."/>
            <person name="Schwarze F.W.M.R."/>
            <person name="vanKuyk P.A."/>
            <person name="Horton J.S."/>
            <person name="Grigoriev I.V."/>
            <person name="Woesten H.A.B."/>
        </authorList>
    </citation>
    <scope>NUCLEOTIDE SEQUENCE [LARGE SCALE GENOMIC DNA]</scope>
    <source>
        <strain evidence="3">H4-8 / FGSC 9210</strain>
    </source>
</reference>
<dbReference type="HOGENOM" id="CLU_966942_0_0_1"/>
<keyword evidence="3" id="KW-1185">Reference proteome</keyword>
<name>D8QIY6_SCHCM</name>
<dbReference type="RefSeq" id="XP_003027215.1">
    <property type="nucleotide sequence ID" value="XM_003027169.1"/>
</dbReference>
<dbReference type="EMBL" id="GL377313">
    <property type="protein sequence ID" value="EFI92312.1"/>
    <property type="molecule type" value="Genomic_DNA"/>
</dbReference>
<dbReference type="InParanoid" id="D8QIY6"/>
<dbReference type="KEGG" id="scm:SCHCO_02519382"/>
<proteinExistence type="predicted"/>
<evidence type="ECO:0000256" key="1">
    <source>
        <dbReference type="SAM" id="MobiDB-lite"/>
    </source>
</evidence>
<sequence length="288" mass="29741">MSHDRSGEIANIDDLDPGQEYYIIGAHWGAALHASKVGDKVDMTTGHGGAWNPGQSGGEKMGTPFCCRWTIQRADGGYNIRSVEHGSRSEGSSVGLTASKGSSAGLAASKEPFAWTVEPQNKGDGVFRFTVPHTEVHVDFSSVASVDQSAGGEDTEVDFAASDQTTESDFAASELTTESDFAASELTTEADFAASELTTESDFAASESDEAAFAREMAAAGHNFDPNFKAGGELNAGGSVEANGGTDVEANGGSSVEANGGNTAEEGAGPTLHAFGRPYGFPPGYFSK</sequence>
<dbReference type="OrthoDB" id="3117806at2759"/>
<dbReference type="GeneID" id="9597088"/>
<feature type="non-terminal residue" evidence="2">
    <location>
        <position position="288"/>
    </location>
</feature>
<dbReference type="Proteomes" id="UP000007431">
    <property type="component" value="Unassembled WGS sequence"/>
</dbReference>
<feature type="region of interest" description="Disordered" evidence="1">
    <location>
        <begin position="235"/>
        <end position="288"/>
    </location>
</feature>
<gene>
    <name evidence="2" type="ORF">SCHCODRAFT_113854</name>
</gene>